<organism evidence="2 3">
    <name type="scientific">Meloidogyne floridensis</name>
    <dbReference type="NCBI Taxonomy" id="298350"/>
    <lineage>
        <taxon>Eukaryota</taxon>
        <taxon>Metazoa</taxon>
        <taxon>Ecdysozoa</taxon>
        <taxon>Nematoda</taxon>
        <taxon>Chromadorea</taxon>
        <taxon>Rhabditida</taxon>
        <taxon>Tylenchina</taxon>
        <taxon>Tylenchomorpha</taxon>
        <taxon>Tylenchoidea</taxon>
        <taxon>Meloidogynidae</taxon>
        <taxon>Meloidogyninae</taxon>
        <taxon>Meloidogyne</taxon>
    </lineage>
</organism>
<dbReference type="WBParaSite" id="scf7180000419024.g3259">
    <property type="protein sequence ID" value="scf7180000419024.g3259"/>
    <property type="gene ID" value="scf7180000419024.g3259"/>
</dbReference>
<evidence type="ECO:0000313" key="3">
    <source>
        <dbReference type="WBParaSite" id="scf7180000419024.g3259"/>
    </source>
</evidence>
<name>A0A915NIM6_9BILA</name>
<reference evidence="3" key="1">
    <citation type="submission" date="2022-11" db="UniProtKB">
        <authorList>
            <consortium name="WormBaseParasite"/>
        </authorList>
    </citation>
    <scope>IDENTIFICATION</scope>
</reference>
<keyword evidence="2" id="KW-1185">Reference proteome</keyword>
<evidence type="ECO:0000313" key="2">
    <source>
        <dbReference type="Proteomes" id="UP000887560"/>
    </source>
</evidence>
<protein>
    <submittedName>
        <fullName evidence="3">Uncharacterized protein</fullName>
    </submittedName>
</protein>
<proteinExistence type="predicted"/>
<feature type="region of interest" description="Disordered" evidence="1">
    <location>
        <begin position="66"/>
        <end position="102"/>
    </location>
</feature>
<sequence>IGIECPQAIHSDNMVNAYKINFNDESNKFDCELLTYEQTITPNYLYVLDNYKIYVDQRMEQIFSENNAQTIPEGRRQRKSRGESSRQPKHPQRFTMLDSTLA</sequence>
<evidence type="ECO:0000256" key="1">
    <source>
        <dbReference type="SAM" id="MobiDB-lite"/>
    </source>
</evidence>
<dbReference type="Proteomes" id="UP000887560">
    <property type="component" value="Unplaced"/>
</dbReference>
<accession>A0A915NIM6</accession>
<dbReference type="AlphaFoldDB" id="A0A915NIM6"/>